<organism evidence="1">
    <name type="scientific">Arundo donax</name>
    <name type="common">Giant reed</name>
    <name type="synonym">Donax arundinaceus</name>
    <dbReference type="NCBI Taxonomy" id="35708"/>
    <lineage>
        <taxon>Eukaryota</taxon>
        <taxon>Viridiplantae</taxon>
        <taxon>Streptophyta</taxon>
        <taxon>Embryophyta</taxon>
        <taxon>Tracheophyta</taxon>
        <taxon>Spermatophyta</taxon>
        <taxon>Magnoliopsida</taxon>
        <taxon>Liliopsida</taxon>
        <taxon>Poales</taxon>
        <taxon>Poaceae</taxon>
        <taxon>PACMAD clade</taxon>
        <taxon>Arundinoideae</taxon>
        <taxon>Arundineae</taxon>
        <taxon>Arundo</taxon>
    </lineage>
</organism>
<accession>A0A0A9BFY3</accession>
<name>A0A0A9BFY3_ARUDO</name>
<dbReference type="AlphaFoldDB" id="A0A0A9BFY3"/>
<reference evidence="1" key="1">
    <citation type="submission" date="2014-09" db="EMBL/GenBank/DDBJ databases">
        <authorList>
            <person name="Magalhaes I.L.F."/>
            <person name="Oliveira U."/>
            <person name="Santos F.R."/>
            <person name="Vidigal T.H.D.A."/>
            <person name="Brescovit A.D."/>
            <person name="Santos A.J."/>
        </authorList>
    </citation>
    <scope>NUCLEOTIDE SEQUENCE</scope>
    <source>
        <tissue evidence="1">Shoot tissue taken approximately 20 cm above the soil surface</tissue>
    </source>
</reference>
<reference evidence="1" key="2">
    <citation type="journal article" date="2015" name="Data Brief">
        <title>Shoot transcriptome of the giant reed, Arundo donax.</title>
        <authorList>
            <person name="Barrero R.A."/>
            <person name="Guerrero F.D."/>
            <person name="Moolhuijzen P."/>
            <person name="Goolsby J.A."/>
            <person name="Tidwell J."/>
            <person name="Bellgard S.E."/>
            <person name="Bellgard M.I."/>
        </authorList>
    </citation>
    <scope>NUCLEOTIDE SEQUENCE</scope>
    <source>
        <tissue evidence="1">Shoot tissue taken approximately 20 cm above the soil surface</tissue>
    </source>
</reference>
<dbReference type="EMBL" id="GBRH01235634">
    <property type="protein sequence ID" value="JAD62261.1"/>
    <property type="molecule type" value="Transcribed_RNA"/>
</dbReference>
<protein>
    <submittedName>
        <fullName evidence="1">Uncharacterized protein</fullName>
    </submittedName>
</protein>
<sequence>MMHSLFTQFIYIPIISLVKSLLTDHTRKIDFCGDCKRTQK</sequence>
<evidence type="ECO:0000313" key="1">
    <source>
        <dbReference type="EMBL" id="JAD62261.1"/>
    </source>
</evidence>
<proteinExistence type="predicted"/>